<dbReference type="SUPFAM" id="SSF47986">
    <property type="entry name" value="DEATH domain"/>
    <property type="match status" value="1"/>
</dbReference>
<comment type="similarity">
    <text evidence="1 8">Belongs to the peptidase C14A family.</text>
</comment>
<gene>
    <name evidence="13" type="ORF">ABMA28_013950</name>
</gene>
<dbReference type="PIRSF" id="PIRSF038001">
    <property type="entry name" value="Caspase_ICE"/>
    <property type="match status" value="1"/>
</dbReference>
<evidence type="ECO:0000256" key="2">
    <source>
        <dbReference type="ARBA" id="ARBA00022670"/>
    </source>
</evidence>
<dbReference type="GO" id="GO:0006915">
    <property type="term" value="P:apoptotic process"/>
    <property type="evidence" value="ECO:0007669"/>
    <property type="project" value="UniProtKB-KW"/>
</dbReference>
<dbReference type="InterPro" id="IPR002398">
    <property type="entry name" value="Pept_C14"/>
</dbReference>
<dbReference type="PRINTS" id="PR00376">
    <property type="entry name" value="IL1BCENZYME"/>
</dbReference>
<feature type="compositionally biased region" description="Basic and acidic residues" evidence="9">
    <location>
        <begin position="126"/>
        <end position="140"/>
    </location>
</feature>
<protein>
    <submittedName>
        <fullName evidence="13">Uncharacterized protein</fullName>
    </submittedName>
</protein>
<evidence type="ECO:0000259" key="10">
    <source>
        <dbReference type="PROSITE" id="PS50207"/>
    </source>
</evidence>
<feature type="domain" description="Caspase family p20" evidence="11">
    <location>
        <begin position="180"/>
        <end position="311"/>
    </location>
</feature>
<dbReference type="InterPro" id="IPR011600">
    <property type="entry name" value="Pept_C14_caspase"/>
</dbReference>
<evidence type="ECO:0000259" key="11">
    <source>
        <dbReference type="PROSITE" id="PS50208"/>
    </source>
</evidence>
<evidence type="ECO:0000256" key="1">
    <source>
        <dbReference type="ARBA" id="ARBA00010134"/>
    </source>
</evidence>
<dbReference type="SUPFAM" id="SSF52129">
    <property type="entry name" value="Caspase-like"/>
    <property type="match status" value="1"/>
</dbReference>
<evidence type="ECO:0000259" key="12">
    <source>
        <dbReference type="PROSITE" id="PS50209"/>
    </source>
</evidence>
<feature type="active site" evidence="7">
    <location>
        <position position="258"/>
    </location>
</feature>
<proteinExistence type="inferred from homology"/>
<feature type="domain" description="CARD" evidence="12">
    <location>
        <begin position="1"/>
        <end position="78"/>
    </location>
</feature>
<dbReference type="CDD" id="cd01671">
    <property type="entry name" value="CARD"/>
    <property type="match status" value="1"/>
</dbReference>
<name>A0ABD0TEZ7_LOXSC</name>
<evidence type="ECO:0000256" key="6">
    <source>
        <dbReference type="ARBA" id="ARBA00023145"/>
    </source>
</evidence>
<dbReference type="PROSITE" id="PS50209">
    <property type="entry name" value="CARD"/>
    <property type="match status" value="1"/>
</dbReference>
<dbReference type="Pfam" id="PF00619">
    <property type="entry name" value="CARD"/>
    <property type="match status" value="1"/>
</dbReference>
<dbReference type="InterPro" id="IPR015917">
    <property type="entry name" value="Pept_C14A"/>
</dbReference>
<keyword evidence="3" id="KW-0053">Apoptosis</keyword>
<keyword evidence="5" id="KW-0788">Thiol protease</keyword>
<comment type="caution">
    <text evidence="13">The sequence shown here is derived from an EMBL/GenBank/DDBJ whole genome shotgun (WGS) entry which is preliminary data.</text>
</comment>
<feature type="active site" evidence="7">
    <location>
        <position position="307"/>
    </location>
</feature>
<dbReference type="InterPro" id="IPR001309">
    <property type="entry name" value="Pept_C14_p20"/>
</dbReference>
<reference evidence="13 14" key="1">
    <citation type="submission" date="2024-06" db="EMBL/GenBank/DDBJ databases">
        <title>A chromosome-level genome assembly of beet webworm, Loxostege sticticalis.</title>
        <authorList>
            <person name="Zhang Y."/>
        </authorList>
    </citation>
    <scope>NUCLEOTIDE SEQUENCE [LARGE SCALE GENOMIC DNA]</scope>
    <source>
        <strain evidence="13">AQ028</strain>
        <tissue evidence="13">Male pupae</tissue>
    </source>
</reference>
<dbReference type="GO" id="GO:0006508">
    <property type="term" value="P:proteolysis"/>
    <property type="evidence" value="ECO:0007669"/>
    <property type="project" value="UniProtKB-KW"/>
</dbReference>
<dbReference type="PROSITE" id="PS50208">
    <property type="entry name" value="CASPASE_P20"/>
    <property type="match status" value="1"/>
</dbReference>
<feature type="compositionally biased region" description="Basic and acidic residues" evidence="9">
    <location>
        <begin position="92"/>
        <end position="113"/>
    </location>
</feature>
<evidence type="ECO:0000256" key="3">
    <source>
        <dbReference type="ARBA" id="ARBA00022703"/>
    </source>
</evidence>
<dbReference type="Pfam" id="PF00656">
    <property type="entry name" value="Peptidase_C14"/>
    <property type="match status" value="1"/>
</dbReference>
<keyword evidence="2" id="KW-0645">Protease</keyword>
<dbReference type="GO" id="GO:0008234">
    <property type="term" value="F:cysteine-type peptidase activity"/>
    <property type="evidence" value="ECO:0007669"/>
    <property type="project" value="UniProtKB-KW"/>
</dbReference>
<feature type="region of interest" description="Disordered" evidence="9">
    <location>
        <begin position="325"/>
        <end position="347"/>
    </location>
</feature>
<dbReference type="InterPro" id="IPR001315">
    <property type="entry name" value="CARD"/>
</dbReference>
<evidence type="ECO:0000313" key="13">
    <source>
        <dbReference type="EMBL" id="KAL0841673.1"/>
    </source>
</evidence>
<dbReference type="Gene3D" id="3.40.50.1460">
    <property type="match status" value="1"/>
</dbReference>
<feature type="domain" description="Caspase family p10" evidence="10">
    <location>
        <begin position="346"/>
        <end position="430"/>
    </location>
</feature>
<dbReference type="SMART" id="SM00115">
    <property type="entry name" value="CASc"/>
    <property type="match status" value="1"/>
</dbReference>
<organism evidence="13 14">
    <name type="scientific">Loxostege sticticalis</name>
    <name type="common">Beet webworm moth</name>
    <dbReference type="NCBI Taxonomy" id="481309"/>
    <lineage>
        <taxon>Eukaryota</taxon>
        <taxon>Metazoa</taxon>
        <taxon>Ecdysozoa</taxon>
        <taxon>Arthropoda</taxon>
        <taxon>Hexapoda</taxon>
        <taxon>Insecta</taxon>
        <taxon>Pterygota</taxon>
        <taxon>Neoptera</taxon>
        <taxon>Endopterygota</taxon>
        <taxon>Lepidoptera</taxon>
        <taxon>Glossata</taxon>
        <taxon>Ditrysia</taxon>
        <taxon>Pyraloidea</taxon>
        <taxon>Crambidae</taxon>
        <taxon>Pyraustinae</taxon>
        <taxon>Loxostege</taxon>
    </lineage>
</organism>
<feature type="region of interest" description="Disordered" evidence="9">
    <location>
        <begin position="92"/>
        <end position="146"/>
    </location>
</feature>
<dbReference type="PANTHER" id="PTHR47901">
    <property type="entry name" value="CASPASE RECRUITMENT DOMAIN-CONTAINING PROTEIN 18"/>
    <property type="match status" value="1"/>
</dbReference>
<accession>A0ABD0TEZ7</accession>
<dbReference type="AlphaFoldDB" id="A0ABD0TEZ7"/>
<dbReference type="InterPro" id="IPR029030">
    <property type="entry name" value="Caspase-like_dom_sf"/>
</dbReference>
<keyword evidence="4" id="KW-0378">Hydrolase</keyword>
<dbReference type="Gene3D" id="1.10.533.10">
    <property type="entry name" value="Death Domain, Fas"/>
    <property type="match status" value="1"/>
</dbReference>
<dbReference type="InterPro" id="IPR002138">
    <property type="entry name" value="Pept_C14_p10"/>
</dbReference>
<evidence type="ECO:0000256" key="7">
    <source>
        <dbReference type="PIRSR" id="PIRSR038001-1"/>
    </source>
</evidence>
<dbReference type="EMBL" id="JBEDNZ010000005">
    <property type="protein sequence ID" value="KAL0841673.1"/>
    <property type="molecule type" value="Genomic_DNA"/>
</dbReference>
<keyword evidence="6" id="KW-0865">Zymogen</keyword>
<evidence type="ECO:0000256" key="5">
    <source>
        <dbReference type="ARBA" id="ARBA00022807"/>
    </source>
</evidence>
<evidence type="ECO:0000256" key="8">
    <source>
        <dbReference type="RuleBase" id="RU003971"/>
    </source>
</evidence>
<evidence type="ECO:0000313" key="14">
    <source>
        <dbReference type="Proteomes" id="UP001549921"/>
    </source>
</evidence>
<dbReference type="PROSITE" id="PS50207">
    <property type="entry name" value="CASPASE_P10"/>
    <property type="match status" value="1"/>
</dbReference>
<sequence>MEDVHRDAIQSNYVSLVEQTDLDLMVSALYEKGVFTEQMIERYKDTQKDVRQRKRQLYLDVMTRGPHAFQNLVDALTEAGYWNLARDLDPNSHLHTTQEPRNPRPSRIPEEKPYISLSVDKKKPKAEKSDEEKVRTKPPENEYLPDASEIPRFDVKKSTRYYDDDDEASGIKAYRTRDRRRGVLMIFNYTEFANGVEEPRRGADVDCVKLKYLFDEMGFKVSSYPNYTKKATVSVLESLKTNEVVVEAGCVFVVVSSHGYGRANSFDNDFRCFDGTLMSTKDFLQYFNNINLPQLEGVPKVFIFQICRGSEVEWNVMEMPRLSTASDGSPYRSEPAPPRPAPPTPRDKRARVYSDILIAHSTVPGYVSYRDSKDGSWYIQVVCEVFARHAHERDVVELFTLVDQQLEDRFRIQTSCIERWGFNKRLYLHPGLRPQPDRQG</sequence>
<dbReference type="Proteomes" id="UP001549921">
    <property type="component" value="Unassembled WGS sequence"/>
</dbReference>
<dbReference type="SMART" id="SM00114">
    <property type="entry name" value="CARD"/>
    <property type="match status" value="1"/>
</dbReference>
<feature type="compositionally biased region" description="Pro residues" evidence="9">
    <location>
        <begin position="335"/>
        <end position="344"/>
    </location>
</feature>
<dbReference type="InterPro" id="IPR011029">
    <property type="entry name" value="DEATH-like_dom_sf"/>
</dbReference>
<dbReference type="PANTHER" id="PTHR47901:SF8">
    <property type="entry name" value="CASPASE-3"/>
    <property type="match status" value="1"/>
</dbReference>
<evidence type="ECO:0000256" key="9">
    <source>
        <dbReference type="SAM" id="MobiDB-lite"/>
    </source>
</evidence>
<evidence type="ECO:0000256" key="4">
    <source>
        <dbReference type="ARBA" id="ARBA00022801"/>
    </source>
</evidence>